<dbReference type="SUPFAM" id="SSF90123">
    <property type="entry name" value="ABC transporter transmembrane region"/>
    <property type="match status" value="1"/>
</dbReference>
<dbReference type="PROSITE" id="PS50929">
    <property type="entry name" value="ABC_TM1F"/>
    <property type="match status" value="1"/>
</dbReference>
<dbReference type="EMBL" id="CAJPIZ010034883">
    <property type="protein sequence ID" value="CAG2120689.1"/>
    <property type="molecule type" value="Genomic_DNA"/>
</dbReference>
<dbReference type="Gene3D" id="1.20.1560.10">
    <property type="entry name" value="ABC transporter type 1, transmembrane domain"/>
    <property type="match status" value="2"/>
</dbReference>
<feature type="non-terminal residue" evidence="11">
    <location>
        <position position="223"/>
    </location>
</feature>
<evidence type="ECO:0000313" key="12">
    <source>
        <dbReference type="Proteomes" id="UP000759131"/>
    </source>
</evidence>
<dbReference type="EMBL" id="OC889458">
    <property type="protein sequence ID" value="CAD7645708.1"/>
    <property type="molecule type" value="Genomic_DNA"/>
</dbReference>
<dbReference type="GO" id="GO:0140359">
    <property type="term" value="F:ABC-type transporter activity"/>
    <property type="evidence" value="ECO:0007669"/>
    <property type="project" value="InterPro"/>
</dbReference>
<feature type="transmembrane region" description="Helical" evidence="9">
    <location>
        <begin position="99"/>
        <end position="123"/>
    </location>
</feature>
<evidence type="ECO:0000256" key="9">
    <source>
        <dbReference type="SAM" id="Phobius"/>
    </source>
</evidence>
<keyword evidence="4 9" id="KW-0812">Transmembrane</keyword>
<proteinExistence type="inferred from homology"/>
<dbReference type="InterPro" id="IPR050173">
    <property type="entry name" value="ABC_transporter_C-like"/>
</dbReference>
<comment type="subcellular location">
    <subcellularLocation>
        <location evidence="1">Membrane</location>
        <topology evidence="1">Multi-pass membrane protein</topology>
    </subcellularLocation>
</comment>
<evidence type="ECO:0000256" key="3">
    <source>
        <dbReference type="ARBA" id="ARBA00022448"/>
    </source>
</evidence>
<dbReference type="OrthoDB" id="6500128at2759"/>
<evidence type="ECO:0000256" key="2">
    <source>
        <dbReference type="ARBA" id="ARBA00009726"/>
    </source>
</evidence>
<dbReference type="GO" id="GO:0005524">
    <property type="term" value="F:ATP binding"/>
    <property type="evidence" value="ECO:0007669"/>
    <property type="project" value="UniProtKB-KW"/>
</dbReference>
<dbReference type="InterPro" id="IPR036640">
    <property type="entry name" value="ABC1_TM_sf"/>
</dbReference>
<keyword evidence="8 9" id="KW-0472">Membrane</keyword>
<dbReference type="Pfam" id="PF00664">
    <property type="entry name" value="ABC_membrane"/>
    <property type="match status" value="2"/>
</dbReference>
<keyword evidence="5" id="KW-0547">Nucleotide-binding</keyword>
<dbReference type="PANTHER" id="PTHR24223:SF456">
    <property type="entry name" value="MULTIDRUG RESISTANCE-ASSOCIATED PROTEIN LETHAL(2)03659"/>
    <property type="match status" value="1"/>
</dbReference>
<evidence type="ECO:0000256" key="5">
    <source>
        <dbReference type="ARBA" id="ARBA00022741"/>
    </source>
</evidence>
<evidence type="ECO:0000313" key="11">
    <source>
        <dbReference type="EMBL" id="CAD7645708.1"/>
    </source>
</evidence>
<gene>
    <name evidence="11" type="ORF">OSB1V03_LOCUS20635</name>
</gene>
<protein>
    <recommendedName>
        <fullName evidence="10">ABC transmembrane type-1 domain-containing protein</fullName>
    </recommendedName>
</protein>
<evidence type="ECO:0000259" key="10">
    <source>
        <dbReference type="PROSITE" id="PS50929"/>
    </source>
</evidence>
<evidence type="ECO:0000256" key="7">
    <source>
        <dbReference type="ARBA" id="ARBA00022989"/>
    </source>
</evidence>
<dbReference type="GO" id="GO:0016020">
    <property type="term" value="C:membrane"/>
    <property type="evidence" value="ECO:0007669"/>
    <property type="project" value="InterPro"/>
</dbReference>
<comment type="similarity">
    <text evidence="2">Belongs to the ABC transporter superfamily. ABCC family. Conjugate transporter (TC 3.A.1.208) subfamily.</text>
</comment>
<keyword evidence="12" id="KW-1185">Reference proteome</keyword>
<keyword evidence="7 9" id="KW-1133">Transmembrane helix</keyword>
<evidence type="ECO:0000256" key="4">
    <source>
        <dbReference type="ARBA" id="ARBA00022692"/>
    </source>
</evidence>
<dbReference type="AlphaFoldDB" id="A0A7R9QH36"/>
<name>A0A7R9QH36_9ACAR</name>
<dbReference type="InterPro" id="IPR011527">
    <property type="entry name" value="ABC1_TM_dom"/>
</dbReference>
<accession>A0A7R9QH36</accession>
<keyword evidence="6" id="KW-0067">ATP-binding</keyword>
<dbReference type="PANTHER" id="PTHR24223">
    <property type="entry name" value="ATP-BINDING CASSETTE SUB-FAMILY C"/>
    <property type="match status" value="1"/>
</dbReference>
<organism evidence="11">
    <name type="scientific">Medioppia subpectinata</name>
    <dbReference type="NCBI Taxonomy" id="1979941"/>
    <lineage>
        <taxon>Eukaryota</taxon>
        <taxon>Metazoa</taxon>
        <taxon>Ecdysozoa</taxon>
        <taxon>Arthropoda</taxon>
        <taxon>Chelicerata</taxon>
        <taxon>Arachnida</taxon>
        <taxon>Acari</taxon>
        <taxon>Acariformes</taxon>
        <taxon>Sarcoptiformes</taxon>
        <taxon>Oribatida</taxon>
        <taxon>Brachypylina</taxon>
        <taxon>Oppioidea</taxon>
        <taxon>Oppiidae</taxon>
        <taxon>Medioppia</taxon>
    </lineage>
</organism>
<sequence length="223" mass="24768">MMAALFIASLLRAITWFVMFMRASVNLHNTIFYRLLRAPISVFENNPVARSPVFSHVSTTFNGLASVRAFGAQEVFEKQFYVYQDDHSATWMLVTNSSYAFALIIDGLCFVYTVIIVVVFMAFPEQLGAGDAGLALASALILTRGTSWGTRMSVDMESQMTSVERIIEYSRLPQEAALNSDDSHKPPPDWPQKGEIELKGMSLCYEGSDKPVLKNLSCVIKSG</sequence>
<evidence type="ECO:0000256" key="8">
    <source>
        <dbReference type="ARBA" id="ARBA00023136"/>
    </source>
</evidence>
<dbReference type="Proteomes" id="UP000759131">
    <property type="component" value="Unassembled WGS sequence"/>
</dbReference>
<keyword evidence="3" id="KW-0813">Transport</keyword>
<evidence type="ECO:0000256" key="1">
    <source>
        <dbReference type="ARBA" id="ARBA00004141"/>
    </source>
</evidence>
<feature type="domain" description="ABC transmembrane type-1" evidence="10">
    <location>
        <begin position="49"/>
        <end position="158"/>
    </location>
</feature>
<reference evidence="11" key="1">
    <citation type="submission" date="2020-11" db="EMBL/GenBank/DDBJ databases">
        <authorList>
            <person name="Tran Van P."/>
        </authorList>
    </citation>
    <scope>NUCLEOTIDE SEQUENCE</scope>
</reference>
<evidence type="ECO:0000256" key="6">
    <source>
        <dbReference type="ARBA" id="ARBA00022840"/>
    </source>
</evidence>